<dbReference type="HOGENOM" id="CLU_2970710_0_0_0"/>
<gene>
    <name evidence="1" type="ordered locus">CLDAP_18540</name>
</gene>
<sequence length="58" mass="6314">MALSTKDGTVLDSADGGCSVALPGVLQTQFVTRLVKQFLQFAGHRITLTLQVMMEYPE</sequence>
<dbReference type="KEGG" id="cap:CLDAP_18540"/>
<dbReference type="RefSeq" id="WP_014433131.1">
    <property type="nucleotide sequence ID" value="NC_017079.1"/>
</dbReference>
<name>I0I3Q6_CALAS</name>
<reference evidence="1 2" key="1">
    <citation type="submission" date="2012-02" db="EMBL/GenBank/DDBJ databases">
        <title>Complete genome sequence of Caldilinea aerophila DSM 14535 (= NBRC 102666).</title>
        <authorList>
            <person name="Oguchi A."/>
            <person name="Hosoyama A."/>
            <person name="Sekine M."/>
            <person name="Fukai R."/>
            <person name="Kato Y."/>
            <person name="Nakamura S."/>
            <person name="Hanada S."/>
            <person name="Yamazaki S."/>
            <person name="Fujita N."/>
        </authorList>
    </citation>
    <scope>NUCLEOTIDE SEQUENCE [LARGE SCALE GENOMIC DNA]</scope>
    <source>
        <strain evidence="2">DSM 14535 / JCM 11387 / NBRC 104270 / STL-6-O1</strain>
    </source>
</reference>
<protein>
    <submittedName>
        <fullName evidence="1">Uncharacterized protein</fullName>
    </submittedName>
</protein>
<evidence type="ECO:0000313" key="2">
    <source>
        <dbReference type="Proteomes" id="UP000007880"/>
    </source>
</evidence>
<evidence type="ECO:0000313" key="1">
    <source>
        <dbReference type="EMBL" id="BAL99893.1"/>
    </source>
</evidence>
<dbReference type="AlphaFoldDB" id="I0I3Q6"/>
<dbReference type="Proteomes" id="UP000007880">
    <property type="component" value="Chromosome"/>
</dbReference>
<proteinExistence type="predicted"/>
<organism evidence="1 2">
    <name type="scientific">Caldilinea aerophila (strain DSM 14535 / JCM 11387 / NBRC 104270 / STL-6-O1)</name>
    <dbReference type="NCBI Taxonomy" id="926550"/>
    <lineage>
        <taxon>Bacteria</taxon>
        <taxon>Bacillati</taxon>
        <taxon>Chloroflexota</taxon>
        <taxon>Caldilineae</taxon>
        <taxon>Caldilineales</taxon>
        <taxon>Caldilineaceae</taxon>
        <taxon>Caldilinea</taxon>
    </lineage>
</organism>
<accession>I0I3Q6</accession>
<dbReference type="EMBL" id="AP012337">
    <property type="protein sequence ID" value="BAL99893.1"/>
    <property type="molecule type" value="Genomic_DNA"/>
</dbReference>
<keyword evidence="2" id="KW-1185">Reference proteome</keyword>